<sequence>MGKSGMYTRVADAPEGEEPLSLPLASQKQRMTKRSLFGLQILLFIGAVTFFVMLYKSFAFGTVIGCAGGAGVSSSRTSSGIPQYYQTKPELFAGPTPTGIAPFLAQTNPAPFVGTSYVPSSPLETQVPIAGSNGSNIFQRMGQLSPYFPNPVGFGVDEYSLPPGAEIVQLNMLSRHGSRYPTTGSGANKFGLKHENKTGDAKYTGELSFLSDWSYQLGAEILVPIGKQELFNSGTLHYYQYGHLYPNNGSKIIARSTTQDRMTKSAEYFLAGFFGLEWPTNATLVLAIEEPNGVWNTSLAGYYNCDNSNNFRSAGGNNATVEWYTKYLADATARLQKFAPGFNWTVEDSYNAQSLCAYETVAYGFSQFCGLFTYEEWEGYEYSIDIQFAGGNGFQSPTGRAIGIGYVQEILARLQHHTINSPIAQINVTLDSNTETFPLDQSLNFDFSHDTNIMSILTAFGFTQFAQFLPSDRIIPHELVVSHLEPFAARLDIEIVNAPSPVKASRKNEDLYEEGKATKYIHFILNQRTIPLHRSFPECPERDDGWCELDTFLAVQSKSFEISQYNWSCNGDYPAVPYGGITNGVPTQSGL</sequence>
<dbReference type="InParanoid" id="A0A074Z6D8"/>
<proteinExistence type="inferred from homology"/>
<organism evidence="5 6">
    <name type="scientific">Aureobasidium subglaciale (strain EXF-2481)</name>
    <name type="common">Aureobasidium pullulans var. subglaciale</name>
    <dbReference type="NCBI Taxonomy" id="1043005"/>
    <lineage>
        <taxon>Eukaryota</taxon>
        <taxon>Fungi</taxon>
        <taxon>Dikarya</taxon>
        <taxon>Ascomycota</taxon>
        <taxon>Pezizomycotina</taxon>
        <taxon>Dothideomycetes</taxon>
        <taxon>Dothideomycetidae</taxon>
        <taxon>Dothideales</taxon>
        <taxon>Saccotheciaceae</taxon>
        <taxon>Aureobasidium</taxon>
    </lineage>
</organism>
<keyword evidence="4" id="KW-0472">Membrane</keyword>
<dbReference type="Pfam" id="PF00328">
    <property type="entry name" value="His_Phos_2"/>
    <property type="match status" value="1"/>
</dbReference>
<protein>
    <recommendedName>
        <fullName evidence="2">3-phytase</fullName>
        <ecNumber evidence="2">3.1.3.8</ecNumber>
    </recommendedName>
</protein>
<dbReference type="CDD" id="cd07061">
    <property type="entry name" value="HP_HAP_like"/>
    <property type="match status" value="1"/>
</dbReference>
<dbReference type="PROSITE" id="PS00616">
    <property type="entry name" value="HIS_ACID_PHOSPHAT_1"/>
    <property type="match status" value="1"/>
</dbReference>
<dbReference type="InterPro" id="IPR029033">
    <property type="entry name" value="His_PPase_superfam"/>
</dbReference>
<evidence type="ECO:0000256" key="1">
    <source>
        <dbReference type="ARBA" id="ARBA00005375"/>
    </source>
</evidence>
<dbReference type="PANTHER" id="PTHR20963:SF43">
    <property type="entry name" value="PUTATIVE (AFU_ORTHOLOGUE AFUA_7G01240)-RELATED"/>
    <property type="match status" value="1"/>
</dbReference>
<evidence type="ECO:0000256" key="4">
    <source>
        <dbReference type="SAM" id="Phobius"/>
    </source>
</evidence>
<dbReference type="InterPro" id="IPR000560">
    <property type="entry name" value="His_Pase_clade-2"/>
</dbReference>
<dbReference type="STRING" id="1043005.A0A074Z6D8"/>
<dbReference type="EC" id="3.1.3.8" evidence="2"/>
<dbReference type="GO" id="GO:0016158">
    <property type="term" value="F:inositol hexakisphosphate 3-phosphatase activity"/>
    <property type="evidence" value="ECO:0007669"/>
    <property type="project" value="UniProtKB-EC"/>
</dbReference>
<dbReference type="Gene3D" id="3.40.50.1240">
    <property type="entry name" value="Phosphoglycerate mutase-like"/>
    <property type="match status" value="1"/>
</dbReference>
<feature type="transmembrane region" description="Helical" evidence="4">
    <location>
        <begin position="36"/>
        <end position="55"/>
    </location>
</feature>
<name>A0A074Z6D8_AURSE</name>
<dbReference type="PROSITE" id="PS00778">
    <property type="entry name" value="HIS_ACID_PHOSPHAT_2"/>
    <property type="match status" value="1"/>
</dbReference>
<dbReference type="OMA" id="YNAQALC"/>
<accession>A0A074Z6D8</accession>
<dbReference type="EMBL" id="KL584762">
    <property type="protein sequence ID" value="KEQ94511.1"/>
    <property type="molecule type" value="Genomic_DNA"/>
</dbReference>
<keyword evidence="6" id="KW-1185">Reference proteome</keyword>
<dbReference type="InterPro" id="IPR033379">
    <property type="entry name" value="Acid_Pase_AS"/>
</dbReference>
<dbReference type="AlphaFoldDB" id="A0A074Z6D8"/>
<dbReference type="HOGENOM" id="CLU_020880_2_1_1"/>
<keyword evidence="4" id="KW-0812">Transmembrane</keyword>
<evidence type="ECO:0000256" key="2">
    <source>
        <dbReference type="ARBA" id="ARBA00012632"/>
    </source>
</evidence>
<dbReference type="GO" id="GO:0003993">
    <property type="term" value="F:acid phosphatase activity"/>
    <property type="evidence" value="ECO:0007669"/>
    <property type="project" value="TreeGrafter"/>
</dbReference>
<dbReference type="GeneID" id="25361861"/>
<evidence type="ECO:0000313" key="6">
    <source>
        <dbReference type="Proteomes" id="UP000030641"/>
    </source>
</evidence>
<dbReference type="RefSeq" id="XP_013343035.1">
    <property type="nucleotide sequence ID" value="XM_013487581.1"/>
</dbReference>
<comment type="similarity">
    <text evidence="1">Belongs to the histidine acid phosphatase family.</text>
</comment>
<dbReference type="Proteomes" id="UP000030641">
    <property type="component" value="Unassembled WGS sequence"/>
</dbReference>
<dbReference type="OrthoDB" id="6509975at2759"/>
<evidence type="ECO:0000256" key="3">
    <source>
        <dbReference type="ARBA" id="ARBA00022801"/>
    </source>
</evidence>
<keyword evidence="3" id="KW-0378">Hydrolase</keyword>
<evidence type="ECO:0000313" key="5">
    <source>
        <dbReference type="EMBL" id="KEQ94511.1"/>
    </source>
</evidence>
<keyword evidence="4" id="KW-1133">Transmembrane helix</keyword>
<dbReference type="SUPFAM" id="SSF53254">
    <property type="entry name" value="Phosphoglycerate mutase-like"/>
    <property type="match status" value="1"/>
</dbReference>
<reference evidence="5 6" key="1">
    <citation type="journal article" date="2014" name="BMC Genomics">
        <title>Genome sequencing of four Aureobasidium pullulans varieties: biotechnological potential, stress tolerance, and description of new species.</title>
        <authorList>
            <person name="Gostin Ar C."/>
            <person name="Ohm R.A."/>
            <person name="Kogej T."/>
            <person name="Sonjak S."/>
            <person name="Turk M."/>
            <person name="Zajc J."/>
            <person name="Zalar P."/>
            <person name="Grube M."/>
            <person name="Sun H."/>
            <person name="Han J."/>
            <person name="Sharma A."/>
            <person name="Chiniquy J."/>
            <person name="Ngan C.Y."/>
            <person name="Lipzen A."/>
            <person name="Barry K."/>
            <person name="Grigoriev I.V."/>
            <person name="Gunde-Cimerman N."/>
        </authorList>
    </citation>
    <scope>NUCLEOTIDE SEQUENCE [LARGE SCALE GENOMIC DNA]</scope>
    <source>
        <strain evidence="5 6">EXF-2481</strain>
    </source>
</reference>
<dbReference type="PANTHER" id="PTHR20963">
    <property type="entry name" value="MULTIPLE INOSITOL POLYPHOSPHATE PHOSPHATASE-RELATED"/>
    <property type="match status" value="1"/>
</dbReference>
<gene>
    <name evidence="5" type="ORF">AUEXF2481DRAFT_109143</name>
</gene>